<sequence length="243" mass="27493">MMYQKVFNQKGFQSGQSLTEYLIVMPIFFALLFGIFEFAYIYRAKTTLNTATFETARAGALNNAQLIPMREALIKGMIPLRMQGEANSIQMLKSYGLTKAEEFALNKISKTVTIVSPTKAIFNKFKVQRKTTLVNDSRDIQRWVIPNDNLLLRSNHQETIDGKKLNIQDANILKIKTLWCYQLKVPILRELLVDSLSSGFLGQTSPEQLACNQMARLGDPRLAIVSQATIRMQSHIVSDGNLK</sequence>
<evidence type="ECO:0000313" key="3">
    <source>
        <dbReference type="EMBL" id="MFC3137225.1"/>
    </source>
</evidence>
<name>A0ABV7GAE4_9GAMM</name>
<accession>A0ABV7GAE4</accession>
<keyword evidence="1" id="KW-0812">Transmembrane</keyword>
<keyword evidence="1" id="KW-1133">Transmembrane helix</keyword>
<dbReference type="InterPro" id="IPR012495">
    <property type="entry name" value="TadE-like_dom"/>
</dbReference>
<keyword evidence="1" id="KW-0472">Membrane</keyword>
<keyword evidence="4" id="KW-1185">Reference proteome</keyword>
<dbReference type="EMBL" id="JBHRTD010000006">
    <property type="protein sequence ID" value="MFC3137225.1"/>
    <property type="molecule type" value="Genomic_DNA"/>
</dbReference>
<dbReference type="Pfam" id="PF07811">
    <property type="entry name" value="TadE"/>
    <property type="match status" value="1"/>
</dbReference>
<evidence type="ECO:0000259" key="2">
    <source>
        <dbReference type="Pfam" id="PF07811"/>
    </source>
</evidence>
<reference evidence="4" key="1">
    <citation type="journal article" date="2019" name="Int. J. Syst. Evol. Microbiol.">
        <title>The Global Catalogue of Microorganisms (GCM) 10K type strain sequencing project: providing services to taxonomists for standard genome sequencing and annotation.</title>
        <authorList>
            <consortium name="The Broad Institute Genomics Platform"/>
            <consortium name="The Broad Institute Genome Sequencing Center for Infectious Disease"/>
            <person name="Wu L."/>
            <person name="Ma J."/>
        </authorList>
    </citation>
    <scope>NUCLEOTIDE SEQUENCE [LARGE SCALE GENOMIC DNA]</scope>
    <source>
        <strain evidence="4">KCTC 52277</strain>
    </source>
</reference>
<feature type="transmembrane region" description="Helical" evidence="1">
    <location>
        <begin position="21"/>
        <end position="42"/>
    </location>
</feature>
<evidence type="ECO:0000256" key="1">
    <source>
        <dbReference type="SAM" id="Phobius"/>
    </source>
</evidence>
<gene>
    <name evidence="3" type="ORF">ACFOE0_03380</name>
</gene>
<comment type="caution">
    <text evidence="3">The sequence shown here is derived from an EMBL/GenBank/DDBJ whole genome shotgun (WGS) entry which is preliminary data.</text>
</comment>
<dbReference type="RefSeq" id="WP_248935455.1">
    <property type="nucleotide sequence ID" value="NZ_JAKILF010000002.1"/>
</dbReference>
<organism evidence="3 4">
    <name type="scientific">Shewanella submarina</name>
    <dbReference type="NCBI Taxonomy" id="2016376"/>
    <lineage>
        <taxon>Bacteria</taxon>
        <taxon>Pseudomonadati</taxon>
        <taxon>Pseudomonadota</taxon>
        <taxon>Gammaproteobacteria</taxon>
        <taxon>Alteromonadales</taxon>
        <taxon>Shewanellaceae</taxon>
        <taxon>Shewanella</taxon>
    </lineage>
</organism>
<protein>
    <submittedName>
        <fullName evidence="3">TadE/TadG family type IV pilus assembly protein</fullName>
    </submittedName>
</protein>
<evidence type="ECO:0000313" key="4">
    <source>
        <dbReference type="Proteomes" id="UP001595621"/>
    </source>
</evidence>
<proteinExistence type="predicted"/>
<dbReference type="Proteomes" id="UP001595621">
    <property type="component" value="Unassembled WGS sequence"/>
</dbReference>
<feature type="domain" description="TadE-like" evidence="2">
    <location>
        <begin position="15"/>
        <end position="57"/>
    </location>
</feature>